<evidence type="ECO:0000313" key="2">
    <source>
        <dbReference type="EMBL" id="RNF28528.1"/>
    </source>
</evidence>
<dbReference type="EMBL" id="JSAB01000317">
    <property type="protein sequence ID" value="RNF28528.1"/>
    <property type="molecule type" value="Genomic_DNA"/>
</dbReference>
<keyword evidence="1" id="KW-0472">Membrane</keyword>
<comment type="caution">
    <text evidence="2">The sequence shown here is derived from an EMBL/GenBank/DDBJ whole genome shotgun (WGS) entry which is preliminary data.</text>
</comment>
<dbReference type="RefSeq" id="WP_123071625.1">
    <property type="nucleotide sequence ID" value="NZ_JSAB01000317.1"/>
</dbReference>
<keyword evidence="3" id="KW-1185">Reference proteome</keyword>
<proteinExistence type="predicted"/>
<feature type="transmembrane region" description="Helical" evidence="1">
    <location>
        <begin position="49"/>
        <end position="66"/>
    </location>
</feature>
<reference evidence="2" key="1">
    <citation type="submission" date="2014-10" db="EMBL/GenBank/DDBJ databases">
        <title>Massilia sp. genome.</title>
        <authorList>
            <person name="Xu B."/>
            <person name="Dai L."/>
            <person name="Huang Z."/>
        </authorList>
    </citation>
    <scope>NUCLEOTIDE SEQUENCE [LARGE SCALE GENOMIC DNA]</scope>
    <source>
        <strain evidence="2">CFS-1</strain>
    </source>
</reference>
<feature type="transmembrane region" description="Helical" evidence="1">
    <location>
        <begin position="20"/>
        <end position="37"/>
    </location>
</feature>
<protein>
    <submittedName>
        <fullName evidence="2">Uncharacterized protein</fullName>
    </submittedName>
</protein>
<organism evidence="2 3">
    <name type="scientific">Massilia aurea</name>
    <dbReference type="NCBI Taxonomy" id="373040"/>
    <lineage>
        <taxon>Bacteria</taxon>
        <taxon>Pseudomonadati</taxon>
        <taxon>Pseudomonadota</taxon>
        <taxon>Betaproteobacteria</taxon>
        <taxon>Burkholderiales</taxon>
        <taxon>Oxalobacteraceae</taxon>
        <taxon>Telluria group</taxon>
        <taxon>Massilia</taxon>
    </lineage>
</organism>
<dbReference type="OrthoDB" id="7059190at2"/>
<name>A0A422QEX0_9BURK</name>
<accession>A0A422QEX0</accession>
<gene>
    <name evidence="2" type="ORF">NM04_22510</name>
</gene>
<dbReference type="AlphaFoldDB" id="A0A422QEX0"/>
<evidence type="ECO:0000256" key="1">
    <source>
        <dbReference type="SAM" id="Phobius"/>
    </source>
</evidence>
<feature type="transmembrane region" description="Helical" evidence="1">
    <location>
        <begin position="73"/>
        <end position="92"/>
    </location>
</feature>
<keyword evidence="1" id="KW-1133">Transmembrane helix</keyword>
<evidence type="ECO:0000313" key="3">
    <source>
        <dbReference type="Proteomes" id="UP000283254"/>
    </source>
</evidence>
<keyword evidence="1" id="KW-0812">Transmembrane</keyword>
<sequence length="179" mass="20449">MTNFLSHEHRTVGWLRQHWFIPLAIAIALGDVGALHFQDWSQPRLFESAVLFDFTIVLPLLYLWCYRARGTAVILPMIGLASLGIWATSHLIPAEHQHVLGSIGWLRTLAIAVIVLIEVKILFSFYKAVFTSDSTPEDIADKLARDVPLPPWLKRVLAFEARMLRRLAGLLKRVFNRLR</sequence>
<dbReference type="Proteomes" id="UP000283254">
    <property type="component" value="Unassembled WGS sequence"/>
</dbReference>
<feature type="transmembrane region" description="Helical" evidence="1">
    <location>
        <begin position="104"/>
        <end position="123"/>
    </location>
</feature>